<dbReference type="STRING" id="698758.AXY_19930"/>
<proteinExistence type="predicted"/>
<reference evidence="1 2" key="1">
    <citation type="submission" date="2011-01" db="EMBL/GenBank/DDBJ databases">
        <title>Whole genome sequence of Amphibacillus xylinus NBRC 15112.</title>
        <authorList>
            <person name="Nakazawa H."/>
            <person name="Katano Y."/>
            <person name="Nakamura S."/>
            <person name="Sasagawa M."/>
            <person name="Fukada J."/>
            <person name="Arai T."/>
            <person name="Sasakura N."/>
            <person name="Mochizuki D."/>
            <person name="Hosoyama A."/>
            <person name="Harada K."/>
            <person name="Horikawa H."/>
            <person name="Kato Y."/>
            <person name="Harada T."/>
            <person name="Sasaki K."/>
            <person name="Sekiguchi M."/>
            <person name="Hodoyama M."/>
            <person name="Nishiko R."/>
            <person name="Narita H."/>
            <person name="Hanamaki A."/>
            <person name="Hata C."/>
            <person name="Konno Y."/>
            <person name="Niimura Y."/>
            <person name="Yamazaki S."/>
            <person name="Fujita N."/>
        </authorList>
    </citation>
    <scope>NUCLEOTIDE SEQUENCE [LARGE SCALE GENOMIC DNA]</scope>
    <source>
        <strain evidence="2">ATCC 51415 / DSM 6626 / JCM 7361 / LMG 17667 / NBRC 15112 / Ep01</strain>
    </source>
</reference>
<dbReference type="eggNOG" id="COG3012">
    <property type="taxonomic scope" value="Bacteria"/>
</dbReference>
<protein>
    <submittedName>
        <fullName evidence="1">Uncharacterized protein</fullName>
    </submittedName>
</protein>
<dbReference type="HOGENOM" id="CLU_1308467_0_0_9"/>
<name>K0IZZ3_AMPXN</name>
<dbReference type="AlphaFoldDB" id="K0IZZ3"/>
<dbReference type="RefSeq" id="WP_015010711.1">
    <property type="nucleotide sequence ID" value="NC_018704.1"/>
</dbReference>
<keyword evidence="2" id="KW-1185">Reference proteome</keyword>
<evidence type="ECO:0000313" key="2">
    <source>
        <dbReference type="Proteomes" id="UP000006294"/>
    </source>
</evidence>
<dbReference type="Proteomes" id="UP000006294">
    <property type="component" value="Chromosome"/>
</dbReference>
<sequence length="226" mass="27526">MEKGDEMNKLTKYIYALTNLNGMIDKQLVMNIYNHLNDEKITLKDINVYFNRDEEKIPNTEVYTYGTYFMHEINYQFDHYLKFLQAKEYDFYYVPNEEQLLKYTDFFYLDNRETYNKLYDYVYRNIFDHDQERSEYFTYHVYRALKFELEIDALMAIEFERLDVKLADTLQTKIMRGLLEDLNVNVRKWLNNGFTDRELSAILNKSDSSEVDLSNVITFRRKKEAK</sequence>
<organism evidence="1 2">
    <name type="scientific">Amphibacillus xylanus (strain ATCC 51415 / DSM 6626 / JCM 7361 / LMG 17667 / NBRC 15112 / Ep01)</name>
    <dbReference type="NCBI Taxonomy" id="698758"/>
    <lineage>
        <taxon>Bacteria</taxon>
        <taxon>Bacillati</taxon>
        <taxon>Bacillota</taxon>
        <taxon>Bacilli</taxon>
        <taxon>Bacillales</taxon>
        <taxon>Bacillaceae</taxon>
        <taxon>Amphibacillus</taxon>
    </lineage>
</organism>
<dbReference type="KEGG" id="axl:AXY_19930"/>
<gene>
    <name evidence="1" type="ordered locus">AXY_19930</name>
</gene>
<accession>K0IZZ3</accession>
<dbReference type="OrthoDB" id="9814022at2"/>
<evidence type="ECO:0000313" key="1">
    <source>
        <dbReference type="EMBL" id="BAM48125.1"/>
    </source>
</evidence>
<dbReference type="EMBL" id="AP012050">
    <property type="protein sequence ID" value="BAM48125.1"/>
    <property type="molecule type" value="Genomic_DNA"/>
</dbReference>